<dbReference type="OrthoDB" id="9926194at2"/>
<evidence type="ECO:0000313" key="1">
    <source>
        <dbReference type="EMBL" id="ARU50150.1"/>
    </source>
</evidence>
<proteinExistence type="predicted"/>
<dbReference type="Proteomes" id="UP000196228">
    <property type="component" value="Chromosome"/>
</dbReference>
<dbReference type="KEGG" id="cceu:CBR64_00085"/>
<accession>A0A1Y0HQD8</accession>
<gene>
    <name evidence="1" type="ORF">CBR64_00085</name>
</gene>
<protein>
    <submittedName>
        <fullName evidence="1">Uncharacterized protein</fullName>
    </submittedName>
</protein>
<name>A0A1Y0HQD8_CELCE</name>
<sequence length="454" mass="47790">MADLKLGIIVDTDTRPTRQEFSSLRREIKREAENMEGDWEAAGEKIEGALREAGARDDLIDAARRIGREGPSEIEKMQRALRDTGDAGRTLGDELDDTARQISDSFEENAITPDDLIKAEVIGEVVQNFNEAGAEVARGFKDGFSSEDAETILDGVTDTVVAVGAVGGPLGSAAGFAGASAIQAFAGPFIEGAKEAAAEYETTFSNAFDAIVQDGTEAGRNLAIGMNSDAISQDMEKVNYATERANQLGIDRGIIIRAMAGDTDAYGVVTEAVAAKTDALTAELERQRQAYLDGTISVDEWNAAQDENSTALEELTPRVDDTTSSYNNNADALDAAREAAAAKADADAYAAQKATENALAMAKSTGEAQIFTVTVDGATRSLAALPDGKVVEVTDDGTVTSTQVAINSITGTTVDVGVRYVANTPELQRVVNAAAREVVSPTIPFTPSIGYVRG</sequence>
<dbReference type="EMBL" id="CP021383">
    <property type="protein sequence ID" value="ARU50150.1"/>
    <property type="molecule type" value="Genomic_DNA"/>
</dbReference>
<dbReference type="RefSeq" id="WP_087469241.1">
    <property type="nucleotide sequence ID" value="NZ_CP021383.1"/>
</dbReference>
<dbReference type="AlphaFoldDB" id="A0A1Y0HQD8"/>
<evidence type="ECO:0000313" key="2">
    <source>
        <dbReference type="Proteomes" id="UP000196228"/>
    </source>
</evidence>
<organism evidence="1 2">
    <name type="scientific">Cellulosimicrobium cellulans</name>
    <name type="common">Arthrobacter luteus</name>
    <dbReference type="NCBI Taxonomy" id="1710"/>
    <lineage>
        <taxon>Bacteria</taxon>
        <taxon>Bacillati</taxon>
        <taxon>Actinomycetota</taxon>
        <taxon>Actinomycetes</taxon>
        <taxon>Micrococcales</taxon>
        <taxon>Promicromonosporaceae</taxon>
        <taxon>Cellulosimicrobium</taxon>
    </lineage>
</organism>
<reference evidence="1 2" key="1">
    <citation type="submission" date="2017-05" db="EMBL/GenBank/DDBJ databases">
        <authorList>
            <person name="Song R."/>
            <person name="Chenine A.L."/>
            <person name="Ruprecht R.M."/>
        </authorList>
    </citation>
    <scope>NUCLEOTIDE SEQUENCE [LARGE SCALE GENOMIC DNA]</scope>
    <source>
        <strain evidence="1 2">PSBB019</strain>
    </source>
</reference>